<evidence type="ECO:0000313" key="2">
    <source>
        <dbReference type="EMBL" id="MEO1767148.1"/>
    </source>
</evidence>
<dbReference type="SUPFAM" id="SSF52540">
    <property type="entry name" value="P-loop containing nucleoside triphosphate hydrolases"/>
    <property type="match status" value="1"/>
</dbReference>
<sequence>MKQLVLKLAPPPPPTLENFVVGANAETLAGVRALLQGRAGERFLYLWGGRGCGKSHLATGFVHGARALGLSTAWLTPGRDALDVPALAAHDAVVVEDVERFDDAAQVALFDLVNRLREGTGLMLVTGCMPPRQLSLRPELATRLGQGLVYQVHGLSDADKEQALMAHARARGFILAPEVAAYLLRSWRRDLPSLMALLDALDRHSLVVKRPITLPLVREVLGALTNGKKP</sequence>
<proteinExistence type="predicted"/>
<dbReference type="InterPro" id="IPR027417">
    <property type="entry name" value="P-loop_NTPase"/>
</dbReference>
<keyword evidence="3" id="KW-1185">Reference proteome</keyword>
<comment type="caution">
    <text evidence="2">The sequence shown here is derived from an EMBL/GenBank/DDBJ whole genome shotgun (WGS) entry which is preliminary data.</text>
</comment>
<dbReference type="InterPro" id="IPR055199">
    <property type="entry name" value="Hda_lid"/>
</dbReference>
<dbReference type="Pfam" id="PF22688">
    <property type="entry name" value="Hda_lid"/>
    <property type="match status" value="1"/>
</dbReference>
<dbReference type="InterPro" id="IPR017788">
    <property type="entry name" value="Hda"/>
</dbReference>
<dbReference type="Gene3D" id="3.40.50.300">
    <property type="entry name" value="P-loop containing nucleotide triphosphate hydrolases"/>
    <property type="match status" value="1"/>
</dbReference>
<evidence type="ECO:0000313" key="3">
    <source>
        <dbReference type="Proteomes" id="UP001482231"/>
    </source>
</evidence>
<dbReference type="Gene3D" id="1.10.8.60">
    <property type="match status" value="1"/>
</dbReference>
<evidence type="ECO:0000259" key="1">
    <source>
        <dbReference type="Pfam" id="PF22688"/>
    </source>
</evidence>
<accession>A0ABV0EI22</accession>
<reference evidence="2 3" key="1">
    <citation type="submission" date="2024-02" db="EMBL/GenBank/DDBJ databases">
        <title>New thermophilic sulfur-oxidizing bacteria from a hot springs of the Uzon caldera (Kamchatka, Russia).</title>
        <authorList>
            <person name="Dukat A.M."/>
            <person name="Elcheninov A.G."/>
            <person name="Frolov E.N."/>
        </authorList>
    </citation>
    <scope>NUCLEOTIDE SEQUENCE [LARGE SCALE GENOMIC DNA]</scope>
    <source>
        <strain evidence="2 3">AK1</strain>
    </source>
</reference>
<gene>
    <name evidence="2" type="primary">hda</name>
    <name evidence="2" type="ORF">V6E02_07980</name>
</gene>
<feature type="domain" description="Hda lid" evidence="1">
    <location>
        <begin position="157"/>
        <end position="221"/>
    </location>
</feature>
<dbReference type="EMBL" id="JBAJEX010000005">
    <property type="protein sequence ID" value="MEO1767148.1"/>
    <property type="molecule type" value="Genomic_DNA"/>
</dbReference>
<dbReference type="NCBIfam" id="TIGR03420">
    <property type="entry name" value="DnaA_homol_Hda"/>
    <property type="match status" value="1"/>
</dbReference>
<dbReference type="PANTHER" id="PTHR30050">
    <property type="entry name" value="CHROMOSOMAL REPLICATION INITIATOR PROTEIN DNAA"/>
    <property type="match status" value="1"/>
</dbReference>
<dbReference type="PANTHER" id="PTHR30050:SF5">
    <property type="entry name" value="DNAA REGULATORY INACTIVATOR HDA"/>
    <property type="match status" value="1"/>
</dbReference>
<dbReference type="RefSeq" id="WP_347308256.1">
    <property type="nucleotide sequence ID" value="NZ_JBAJEX010000005.1"/>
</dbReference>
<name>A0ABV0EI22_9BURK</name>
<protein>
    <submittedName>
        <fullName evidence="2">DnaA regulatory inactivator Hda</fullName>
    </submittedName>
</protein>
<organism evidence="2 3">
    <name type="scientific">Thiobacter aerophilum</name>
    <dbReference type="NCBI Taxonomy" id="3121275"/>
    <lineage>
        <taxon>Bacteria</taxon>
        <taxon>Pseudomonadati</taxon>
        <taxon>Pseudomonadota</taxon>
        <taxon>Betaproteobacteria</taxon>
        <taxon>Burkholderiales</taxon>
        <taxon>Thiobacteraceae</taxon>
        <taxon>Thiobacter</taxon>
    </lineage>
</organism>
<dbReference type="Proteomes" id="UP001482231">
    <property type="component" value="Unassembled WGS sequence"/>
</dbReference>